<dbReference type="GeneID" id="28817414"/>
<organism evidence="2 3">
    <name type="scientific">Mollisia scopiformis</name>
    <name type="common">Conifer needle endophyte fungus</name>
    <name type="synonym">Phialocephala scopiformis</name>
    <dbReference type="NCBI Taxonomy" id="149040"/>
    <lineage>
        <taxon>Eukaryota</taxon>
        <taxon>Fungi</taxon>
        <taxon>Dikarya</taxon>
        <taxon>Ascomycota</taxon>
        <taxon>Pezizomycotina</taxon>
        <taxon>Leotiomycetes</taxon>
        <taxon>Helotiales</taxon>
        <taxon>Mollisiaceae</taxon>
        <taxon>Mollisia</taxon>
    </lineage>
</organism>
<accession>A0A194XHV4</accession>
<protein>
    <submittedName>
        <fullName evidence="2">Uncharacterized protein</fullName>
    </submittedName>
</protein>
<reference evidence="2 3" key="1">
    <citation type="submission" date="2015-10" db="EMBL/GenBank/DDBJ databases">
        <title>Full genome of DAOMC 229536 Phialocephala scopiformis, a fungal endophyte of spruce producing the potent anti-insectan compound rugulosin.</title>
        <authorList>
            <consortium name="DOE Joint Genome Institute"/>
            <person name="Walker A.K."/>
            <person name="Frasz S.L."/>
            <person name="Seifert K.A."/>
            <person name="Miller J.D."/>
            <person name="Mondo S.J."/>
            <person name="Labutti K."/>
            <person name="Lipzen A."/>
            <person name="Dockter R."/>
            <person name="Kennedy M."/>
            <person name="Grigoriev I.V."/>
            <person name="Spatafora J.W."/>
        </authorList>
    </citation>
    <scope>NUCLEOTIDE SEQUENCE [LARGE SCALE GENOMIC DNA]</scope>
    <source>
        <strain evidence="2 3">CBS 120377</strain>
    </source>
</reference>
<dbReference type="InterPro" id="IPR022024">
    <property type="entry name" value="DUF3602"/>
</dbReference>
<dbReference type="AlphaFoldDB" id="A0A194XHV4"/>
<feature type="region of interest" description="Disordered" evidence="1">
    <location>
        <begin position="51"/>
        <end position="79"/>
    </location>
</feature>
<dbReference type="Pfam" id="PF12223">
    <property type="entry name" value="DUF3602"/>
    <property type="match status" value="1"/>
</dbReference>
<dbReference type="InParanoid" id="A0A194XHV4"/>
<evidence type="ECO:0000313" key="2">
    <source>
        <dbReference type="EMBL" id="KUJ19800.1"/>
    </source>
</evidence>
<feature type="compositionally biased region" description="Polar residues" evidence="1">
    <location>
        <begin position="63"/>
        <end position="75"/>
    </location>
</feature>
<gene>
    <name evidence="2" type="ORF">LY89DRAFT_461538</name>
</gene>
<dbReference type="OrthoDB" id="5424462at2759"/>
<dbReference type="Proteomes" id="UP000070700">
    <property type="component" value="Unassembled WGS sequence"/>
</dbReference>
<dbReference type="EMBL" id="KQ947410">
    <property type="protein sequence ID" value="KUJ19800.1"/>
    <property type="molecule type" value="Genomic_DNA"/>
</dbReference>
<keyword evidence="3" id="KW-1185">Reference proteome</keyword>
<dbReference type="KEGG" id="psco:LY89DRAFT_461538"/>
<sequence>MSSTSSSSSHTFFHTRQYSKSGIGGIGNFHNTSSILSSPSTPYISPRTSGTFSTSIGGAGNVRNLSERPTVSLSTKLEREEAQRRAAAKYWHHGIGGAGNKTGADNERSPAASLGSAVENNADRMRNGFVGIFGKRKRNMFLLPDSSIESLCLKD</sequence>
<evidence type="ECO:0000313" key="3">
    <source>
        <dbReference type="Proteomes" id="UP000070700"/>
    </source>
</evidence>
<feature type="region of interest" description="Disordered" evidence="1">
    <location>
        <begin position="93"/>
        <end position="119"/>
    </location>
</feature>
<dbReference type="RefSeq" id="XP_018074155.1">
    <property type="nucleotide sequence ID" value="XM_018207688.1"/>
</dbReference>
<evidence type="ECO:0000256" key="1">
    <source>
        <dbReference type="SAM" id="MobiDB-lite"/>
    </source>
</evidence>
<name>A0A194XHV4_MOLSC</name>
<proteinExistence type="predicted"/>